<feature type="compositionally biased region" description="Polar residues" evidence="1">
    <location>
        <begin position="155"/>
        <end position="168"/>
    </location>
</feature>
<evidence type="ECO:0000256" key="1">
    <source>
        <dbReference type="SAM" id="MobiDB-lite"/>
    </source>
</evidence>
<organism evidence="2 3">
    <name type="scientific">Brachionus plicatilis</name>
    <name type="common">Marine rotifer</name>
    <name type="synonym">Brachionus muelleri</name>
    <dbReference type="NCBI Taxonomy" id="10195"/>
    <lineage>
        <taxon>Eukaryota</taxon>
        <taxon>Metazoa</taxon>
        <taxon>Spiralia</taxon>
        <taxon>Gnathifera</taxon>
        <taxon>Rotifera</taxon>
        <taxon>Eurotatoria</taxon>
        <taxon>Monogononta</taxon>
        <taxon>Pseudotrocha</taxon>
        <taxon>Ploima</taxon>
        <taxon>Brachionidae</taxon>
        <taxon>Brachionus</taxon>
    </lineage>
</organism>
<keyword evidence="3" id="KW-1185">Reference proteome</keyword>
<sequence>MLDKYLTKTNAHFRFTQLKMGCGATKDPRIAVADSQRPLANKNKNGFRQVEVKNNYDNSRNAPNQANIKAPLAFEIKFDESNNTLAKRPPPGRLRLEPLKHTPTTRAEIEEKMKIAEIKREKILADRAKSTSGKKKKSVSNRRENSDSGFEVDSLSRNDSFNRINQRPDSYEKDNEKKQRLLNRRRIVPDYDDDDTEHDRNFNRDSDDF</sequence>
<evidence type="ECO:0000313" key="2">
    <source>
        <dbReference type="EMBL" id="RNA08554.1"/>
    </source>
</evidence>
<dbReference type="AlphaFoldDB" id="A0A3M7QBL8"/>
<comment type="caution">
    <text evidence="2">The sequence shown here is derived from an EMBL/GenBank/DDBJ whole genome shotgun (WGS) entry which is preliminary data.</text>
</comment>
<feature type="region of interest" description="Disordered" evidence="1">
    <location>
        <begin position="126"/>
        <end position="209"/>
    </location>
</feature>
<name>A0A3M7QBL8_BRAPC</name>
<protein>
    <submittedName>
        <fullName evidence="2">Uncharacterized protein</fullName>
    </submittedName>
</protein>
<gene>
    <name evidence="2" type="ORF">BpHYR1_009583</name>
</gene>
<accession>A0A3M7QBL8</accession>
<reference evidence="2 3" key="1">
    <citation type="journal article" date="2018" name="Sci. Rep.">
        <title>Genomic signatures of local adaptation to the degree of environmental predictability in rotifers.</title>
        <authorList>
            <person name="Franch-Gras L."/>
            <person name="Hahn C."/>
            <person name="Garcia-Roger E.M."/>
            <person name="Carmona M.J."/>
            <person name="Serra M."/>
            <person name="Gomez A."/>
        </authorList>
    </citation>
    <scope>NUCLEOTIDE SEQUENCE [LARGE SCALE GENOMIC DNA]</scope>
    <source>
        <strain evidence="2">HYR1</strain>
    </source>
</reference>
<dbReference type="OrthoDB" id="10504519at2759"/>
<proteinExistence type="predicted"/>
<feature type="compositionally biased region" description="Basic and acidic residues" evidence="1">
    <location>
        <begin position="197"/>
        <end position="209"/>
    </location>
</feature>
<evidence type="ECO:0000313" key="3">
    <source>
        <dbReference type="Proteomes" id="UP000276133"/>
    </source>
</evidence>
<feature type="compositionally biased region" description="Basic and acidic residues" evidence="1">
    <location>
        <begin position="169"/>
        <end position="179"/>
    </location>
</feature>
<dbReference type="Proteomes" id="UP000276133">
    <property type="component" value="Unassembled WGS sequence"/>
</dbReference>
<dbReference type="EMBL" id="REGN01006700">
    <property type="protein sequence ID" value="RNA08554.1"/>
    <property type="molecule type" value="Genomic_DNA"/>
</dbReference>